<reference evidence="1 2" key="1">
    <citation type="submission" date="2020-08" db="EMBL/GenBank/DDBJ databases">
        <title>Genomic Encyclopedia of Type Strains, Phase IV (KMG-V): Genome sequencing to study the core and pangenomes of soil and plant-associated prokaryotes.</title>
        <authorList>
            <person name="Whitman W."/>
        </authorList>
    </citation>
    <scope>NUCLEOTIDE SEQUENCE [LARGE SCALE GENOMIC DNA]</scope>
    <source>
        <strain evidence="1 2">SEMIA 402</strain>
    </source>
</reference>
<evidence type="ECO:0000313" key="1">
    <source>
        <dbReference type="EMBL" id="MBB4276255.1"/>
    </source>
</evidence>
<proteinExistence type="predicted"/>
<dbReference type="AlphaFoldDB" id="A0A7W6RQX2"/>
<accession>A0A7W6RQX2</accession>
<gene>
    <name evidence="1" type="ORF">GGE12_004052</name>
</gene>
<dbReference type="Proteomes" id="UP000533641">
    <property type="component" value="Unassembled WGS sequence"/>
</dbReference>
<protein>
    <submittedName>
        <fullName evidence="1">Uncharacterized protein</fullName>
    </submittedName>
</protein>
<dbReference type="EMBL" id="JACIGM010000008">
    <property type="protein sequence ID" value="MBB4276255.1"/>
    <property type="molecule type" value="Genomic_DNA"/>
</dbReference>
<evidence type="ECO:0000313" key="2">
    <source>
        <dbReference type="Proteomes" id="UP000533641"/>
    </source>
</evidence>
<comment type="caution">
    <text evidence="1">The sequence shown here is derived from an EMBL/GenBank/DDBJ whole genome shotgun (WGS) entry which is preliminary data.</text>
</comment>
<name>A0A7W6RQX2_9HYPH</name>
<sequence>MRPVTREDTDYEVGAALAFHDDDAKATIATLLADHHHWRLQLAPAKVLGIGRRKGSSALWNTEILGDRSKPNLIALRDTSS</sequence>
<organism evidence="1 2">
    <name type="scientific">Rhizobium mongolense</name>
    <dbReference type="NCBI Taxonomy" id="57676"/>
    <lineage>
        <taxon>Bacteria</taxon>
        <taxon>Pseudomonadati</taxon>
        <taxon>Pseudomonadota</taxon>
        <taxon>Alphaproteobacteria</taxon>
        <taxon>Hyphomicrobiales</taxon>
        <taxon>Rhizobiaceae</taxon>
        <taxon>Rhizobium/Agrobacterium group</taxon>
        <taxon>Rhizobium</taxon>
    </lineage>
</organism>